<dbReference type="Pfam" id="PF00096">
    <property type="entry name" value="zf-C2H2"/>
    <property type="match status" value="5"/>
</dbReference>
<feature type="domain" description="C2H2-type" evidence="10">
    <location>
        <begin position="270"/>
        <end position="297"/>
    </location>
</feature>
<dbReference type="Gene3D" id="3.30.160.60">
    <property type="entry name" value="Classic Zinc Finger"/>
    <property type="match status" value="7"/>
</dbReference>
<dbReference type="PROSITE" id="PS00028">
    <property type="entry name" value="ZINC_FINGER_C2H2_1"/>
    <property type="match status" value="7"/>
</dbReference>
<dbReference type="FunFam" id="3.30.160.60:FF:001119">
    <property type="entry name" value="zinc finger protein 408"/>
    <property type="match status" value="1"/>
</dbReference>
<dbReference type="FunFam" id="3.30.160.60:FF:002343">
    <property type="entry name" value="Zinc finger protein 33A"/>
    <property type="match status" value="2"/>
</dbReference>
<feature type="domain" description="C2H2-type" evidence="10">
    <location>
        <begin position="382"/>
        <end position="409"/>
    </location>
</feature>
<dbReference type="GO" id="GO:0000122">
    <property type="term" value="P:negative regulation of transcription by RNA polymerase II"/>
    <property type="evidence" value="ECO:0007669"/>
    <property type="project" value="UniProtKB-ARBA"/>
</dbReference>
<evidence type="ECO:0000256" key="9">
    <source>
        <dbReference type="SAM" id="MobiDB-lite"/>
    </source>
</evidence>
<evidence type="ECO:0000256" key="1">
    <source>
        <dbReference type="ARBA" id="ARBA00004123"/>
    </source>
</evidence>
<dbReference type="GO" id="GO:0000977">
    <property type="term" value="F:RNA polymerase II transcription regulatory region sequence-specific DNA binding"/>
    <property type="evidence" value="ECO:0007669"/>
    <property type="project" value="TreeGrafter"/>
</dbReference>
<dbReference type="GO" id="GO:0008270">
    <property type="term" value="F:zinc ion binding"/>
    <property type="evidence" value="ECO:0007669"/>
    <property type="project" value="UniProtKB-KW"/>
</dbReference>
<evidence type="ECO:0000256" key="6">
    <source>
        <dbReference type="ARBA" id="ARBA00023125"/>
    </source>
</evidence>
<dbReference type="GO" id="GO:0005634">
    <property type="term" value="C:nucleus"/>
    <property type="evidence" value="ECO:0007669"/>
    <property type="project" value="UniProtKB-SubCell"/>
</dbReference>
<dbReference type="Proteomes" id="UP000694890">
    <property type="component" value="Linkage group LG13"/>
</dbReference>
<name>A0AAJ7LP99_LATCA</name>
<dbReference type="GeneID" id="108881256"/>
<dbReference type="InterPro" id="IPR036236">
    <property type="entry name" value="Znf_C2H2_sf"/>
</dbReference>
<keyword evidence="3" id="KW-0677">Repeat</keyword>
<feature type="domain" description="C2H2-type" evidence="10">
    <location>
        <begin position="298"/>
        <end position="325"/>
    </location>
</feature>
<evidence type="ECO:0000256" key="4">
    <source>
        <dbReference type="ARBA" id="ARBA00022771"/>
    </source>
</evidence>
<reference evidence="12" key="1">
    <citation type="submission" date="2025-08" db="UniProtKB">
        <authorList>
            <consortium name="RefSeq"/>
        </authorList>
    </citation>
    <scope>IDENTIFICATION</scope>
    <source>
        <tissue evidence="12">Brain</tissue>
    </source>
</reference>
<dbReference type="RefSeq" id="XP_018528647.1">
    <property type="nucleotide sequence ID" value="XM_018673131.2"/>
</dbReference>
<feature type="domain" description="C2H2-type" evidence="10">
    <location>
        <begin position="214"/>
        <end position="241"/>
    </location>
</feature>
<feature type="domain" description="C2H2-type" evidence="10">
    <location>
        <begin position="354"/>
        <end position="381"/>
    </location>
</feature>
<evidence type="ECO:0000313" key="11">
    <source>
        <dbReference type="Proteomes" id="UP000694890"/>
    </source>
</evidence>
<dbReference type="InterPro" id="IPR013087">
    <property type="entry name" value="Znf_C2H2_type"/>
</dbReference>
<evidence type="ECO:0000313" key="12">
    <source>
        <dbReference type="RefSeq" id="XP_018528647.1"/>
    </source>
</evidence>
<protein>
    <submittedName>
        <fullName evidence="12">Zinc finger protein 771</fullName>
    </submittedName>
</protein>
<dbReference type="PANTHER" id="PTHR14196">
    <property type="entry name" value="ODD-SKIPPED - RELATED"/>
    <property type="match status" value="1"/>
</dbReference>
<dbReference type="SUPFAM" id="SSF57667">
    <property type="entry name" value="beta-beta-alpha zinc fingers"/>
    <property type="match status" value="4"/>
</dbReference>
<evidence type="ECO:0000256" key="5">
    <source>
        <dbReference type="ARBA" id="ARBA00022833"/>
    </source>
</evidence>
<dbReference type="Pfam" id="PF13894">
    <property type="entry name" value="zf-C2H2_4"/>
    <property type="match status" value="1"/>
</dbReference>
<dbReference type="AlphaFoldDB" id="A0AAJ7LP99"/>
<evidence type="ECO:0000256" key="8">
    <source>
        <dbReference type="PROSITE-ProRule" id="PRU00042"/>
    </source>
</evidence>
<evidence type="ECO:0000256" key="2">
    <source>
        <dbReference type="ARBA" id="ARBA00022723"/>
    </source>
</evidence>
<evidence type="ECO:0000256" key="3">
    <source>
        <dbReference type="ARBA" id="ARBA00022737"/>
    </source>
</evidence>
<dbReference type="InterPro" id="IPR050717">
    <property type="entry name" value="C2H2-ZF_Transcription_Reg"/>
</dbReference>
<dbReference type="PROSITE" id="PS50157">
    <property type="entry name" value="ZINC_FINGER_C2H2_2"/>
    <property type="match status" value="7"/>
</dbReference>
<gene>
    <name evidence="12" type="primary">LOC108881256</name>
</gene>
<keyword evidence="2" id="KW-0479">Metal-binding</keyword>
<keyword evidence="5" id="KW-0862">Zinc</keyword>
<keyword evidence="4 8" id="KW-0863">Zinc-finger</keyword>
<proteinExistence type="predicted"/>
<dbReference type="PANTHER" id="PTHR14196:SF12">
    <property type="entry name" value="ZINC FINGER PROTEIN 208-LIKE"/>
    <property type="match status" value="1"/>
</dbReference>
<sequence length="411" mass="47307">MSAVLTFREFVNERLTAAAEEILGVFEKTIVVYEEEIDRQRKLLDVVLKPQIKLDRKDVSQSSECNEELLLDQLQFCNQERNSSLDQEDPQVPQVKEEQEELCTSQDRDQFVLKQETYPLMLRPSSEGSDHSEDQTVILDPDQTQGAAEREPLTNISVIVIKSESDREGSGVSVPNSDHHLSHNSHTAKSQDHRGGNQENASTDQKPKNKHLHFKCLFCTEEFHDFLKLKIHIRTHTGEKRFKCDTCGKGFTQKALVRTHMMTHTGVKPLRCRVCGKEFNCQSNLVSHMKTHTGEKPHICVTCGKSFRRRADLRRHNRTHTGEKPYSCVHCGKEFSYHSSLTNHVRLHTGEKPYKCIWCGKRFAVSTTLKIHTRVHTGEKPYKCSFCGRNFAHNTGLRLHRRIHAREKQQS</sequence>
<organism evidence="11 12">
    <name type="scientific">Lates calcarifer</name>
    <name type="common">Barramundi</name>
    <name type="synonym">Holocentrus calcarifer</name>
    <dbReference type="NCBI Taxonomy" id="8187"/>
    <lineage>
        <taxon>Eukaryota</taxon>
        <taxon>Metazoa</taxon>
        <taxon>Chordata</taxon>
        <taxon>Craniata</taxon>
        <taxon>Vertebrata</taxon>
        <taxon>Euteleostomi</taxon>
        <taxon>Actinopterygii</taxon>
        <taxon>Neopterygii</taxon>
        <taxon>Teleostei</taxon>
        <taxon>Neoteleostei</taxon>
        <taxon>Acanthomorphata</taxon>
        <taxon>Carangaria</taxon>
        <taxon>Carangaria incertae sedis</taxon>
        <taxon>Centropomidae</taxon>
        <taxon>Lates</taxon>
    </lineage>
</organism>
<dbReference type="FunFam" id="3.30.160.60:FF:000358">
    <property type="entry name" value="zinc finger protein 24"/>
    <property type="match status" value="1"/>
</dbReference>
<feature type="domain" description="C2H2-type" evidence="10">
    <location>
        <begin position="242"/>
        <end position="269"/>
    </location>
</feature>
<dbReference type="FunFam" id="3.30.160.60:FF:000478">
    <property type="entry name" value="Zinc finger protein 133"/>
    <property type="match status" value="1"/>
</dbReference>
<dbReference type="GO" id="GO:0000981">
    <property type="term" value="F:DNA-binding transcription factor activity, RNA polymerase II-specific"/>
    <property type="evidence" value="ECO:0007669"/>
    <property type="project" value="TreeGrafter"/>
</dbReference>
<keyword evidence="7" id="KW-0539">Nucleus</keyword>
<keyword evidence="6" id="KW-0238">DNA-binding</keyword>
<dbReference type="SMART" id="SM00355">
    <property type="entry name" value="ZnF_C2H2"/>
    <property type="match status" value="7"/>
</dbReference>
<dbReference type="FunFam" id="3.30.160.60:FF:001465">
    <property type="entry name" value="Zinc finger protein 560"/>
    <property type="match status" value="1"/>
</dbReference>
<dbReference type="KEGG" id="lcf:108881256"/>
<feature type="region of interest" description="Disordered" evidence="9">
    <location>
        <begin position="164"/>
        <end position="207"/>
    </location>
</feature>
<accession>A0AAJ7LP99</accession>
<feature type="region of interest" description="Disordered" evidence="9">
    <location>
        <begin position="81"/>
        <end position="105"/>
    </location>
</feature>
<comment type="subcellular location">
    <subcellularLocation>
        <location evidence="1">Nucleus</location>
    </subcellularLocation>
</comment>
<evidence type="ECO:0000259" key="10">
    <source>
        <dbReference type="PROSITE" id="PS50157"/>
    </source>
</evidence>
<evidence type="ECO:0000256" key="7">
    <source>
        <dbReference type="ARBA" id="ARBA00023242"/>
    </source>
</evidence>
<feature type="domain" description="C2H2-type" evidence="10">
    <location>
        <begin position="326"/>
        <end position="353"/>
    </location>
</feature>